<evidence type="ECO:0000256" key="2">
    <source>
        <dbReference type="SAM" id="Phobius"/>
    </source>
</evidence>
<evidence type="ECO:0000313" key="3">
    <source>
        <dbReference type="EMBL" id="EEH07541.1"/>
    </source>
</evidence>
<feature type="compositionally biased region" description="Basic and acidic residues" evidence="1">
    <location>
        <begin position="8"/>
        <end position="17"/>
    </location>
</feature>
<keyword evidence="2" id="KW-1133">Transmembrane helix</keyword>
<dbReference type="GeneID" id="69037436"/>
<protein>
    <submittedName>
        <fullName evidence="3">Uncharacterized protein</fullName>
    </submittedName>
</protein>
<dbReference type="Proteomes" id="UP000001631">
    <property type="component" value="Unassembled WGS sequence"/>
</dbReference>
<feature type="region of interest" description="Disordered" evidence="1">
    <location>
        <begin position="1"/>
        <end position="20"/>
    </location>
</feature>
<feature type="transmembrane region" description="Helical" evidence="2">
    <location>
        <begin position="147"/>
        <end position="168"/>
    </location>
</feature>
<dbReference type="VEuPathDB" id="FungiDB:I7I50_11356"/>
<gene>
    <name evidence="3" type="ORF">HCBG_04420</name>
</gene>
<proteinExistence type="predicted"/>
<organism evidence="3 4">
    <name type="scientific">Ajellomyces capsulatus (strain G186AR / H82 / ATCC MYA-2454 / RMSCC 2432)</name>
    <name type="common">Darling's disease fungus</name>
    <name type="synonym">Histoplasma capsulatum</name>
    <dbReference type="NCBI Taxonomy" id="447093"/>
    <lineage>
        <taxon>Eukaryota</taxon>
        <taxon>Fungi</taxon>
        <taxon>Dikarya</taxon>
        <taxon>Ascomycota</taxon>
        <taxon>Pezizomycotina</taxon>
        <taxon>Eurotiomycetes</taxon>
        <taxon>Eurotiomycetidae</taxon>
        <taxon>Onygenales</taxon>
        <taxon>Ajellomycetaceae</taxon>
        <taxon>Histoplasma</taxon>
    </lineage>
</organism>
<keyword evidence="2" id="KW-0472">Membrane</keyword>
<keyword evidence="2" id="KW-0812">Transmembrane</keyword>
<name>C0NLP0_AJECG</name>
<dbReference type="InParanoid" id="C0NLP0"/>
<accession>C0NLP0</accession>
<evidence type="ECO:0000313" key="4">
    <source>
        <dbReference type="Proteomes" id="UP000001631"/>
    </source>
</evidence>
<evidence type="ECO:0000256" key="1">
    <source>
        <dbReference type="SAM" id="MobiDB-lite"/>
    </source>
</evidence>
<sequence length="181" mass="20502">MSSTGTIELDHQQRHEPSNPIQSLQQFALPAPPPLSVRMALLREQEASKCMIGDNHYLHQWRLDGKKQLSPLSTSCWAQIERCSSIFTNSGSKINPPKSKHFPLSCEPFARPLPTPSNRSGIALSRRYHNSTAVLGEMFHTLFHSRFSYFIWMVYLVLPVRSIAASIWQISLVPQVKSAFV</sequence>
<dbReference type="EMBL" id="GG663367">
    <property type="protein sequence ID" value="EEH07541.1"/>
    <property type="molecule type" value="Genomic_DNA"/>
</dbReference>
<dbReference type="AlphaFoldDB" id="C0NLP0"/>
<reference evidence="3" key="1">
    <citation type="submission" date="2009-02" db="EMBL/GenBank/DDBJ databases">
        <title>The Genome Sequence of Ajellomyces capsulatus strain G186AR.</title>
        <authorList>
            <consortium name="The Broad Institute Genome Sequencing Platform"/>
            <person name="Champion M."/>
            <person name="Cuomo C."/>
            <person name="Ma L.-J."/>
            <person name="Henn M.R."/>
            <person name="Sil A."/>
            <person name="Goldman B."/>
            <person name="Young S.K."/>
            <person name="Kodira C.D."/>
            <person name="Zeng Q."/>
            <person name="Koehrsen M."/>
            <person name="Alvarado L."/>
            <person name="Berlin A."/>
            <person name="Borenstein D."/>
            <person name="Chen Z."/>
            <person name="Engels R."/>
            <person name="Freedman E."/>
            <person name="Gellesch M."/>
            <person name="Goldberg J."/>
            <person name="Griggs A."/>
            <person name="Gujja S."/>
            <person name="Heiman D."/>
            <person name="Hepburn T."/>
            <person name="Howarth C."/>
            <person name="Jen D."/>
            <person name="Larson L."/>
            <person name="Lewis B."/>
            <person name="Mehta T."/>
            <person name="Park D."/>
            <person name="Pearson M."/>
            <person name="Roberts A."/>
            <person name="Saif S."/>
            <person name="Shea T."/>
            <person name="Shenoy N."/>
            <person name="Sisk P."/>
            <person name="Stolte C."/>
            <person name="Sykes S."/>
            <person name="Walk T."/>
            <person name="White J."/>
            <person name="Yandava C."/>
            <person name="Klein B."/>
            <person name="McEwen J.G."/>
            <person name="Puccia R."/>
            <person name="Goldman G.H."/>
            <person name="Felipe M.S."/>
            <person name="Nino-Vega G."/>
            <person name="San-Blas G."/>
            <person name="Taylor J."/>
            <person name="Mendoza L."/>
            <person name="Galagan J."/>
            <person name="Nusbaum C."/>
            <person name="Birren B."/>
        </authorList>
    </citation>
    <scope>NUCLEOTIDE SEQUENCE</scope>
    <source>
        <strain evidence="3">G186AR</strain>
    </source>
</reference>
<keyword evidence="4" id="KW-1185">Reference proteome</keyword>
<dbReference type="RefSeq" id="XP_045288022.1">
    <property type="nucleotide sequence ID" value="XM_045431469.1"/>
</dbReference>
<dbReference type="HOGENOM" id="CLU_1488623_0_0_1"/>